<dbReference type="Proteomes" id="UP000017908">
    <property type="component" value="Unassembled WGS sequence"/>
</dbReference>
<sequence length="144" mass="15164">MYLHKARIEAPPGHDVFDLNDDDTAGIMRRFGHFQLFANHGFALEGNVAVFIGQGAADEADLDGKGRIIQVFAAIDFHQADDVLPFADGLGVGLAAVPARVGQGMQADVGPDALTAGGNSPVQLQERPSRDRIGQALVSCDLIG</sequence>
<gene>
    <name evidence="1" type="ORF">BN715_00775</name>
</gene>
<name>R7MV15_MEGEL</name>
<reference evidence="1" key="1">
    <citation type="submission" date="2012-11" db="EMBL/GenBank/DDBJ databases">
        <title>Dependencies among metagenomic species, viruses, plasmids and units of genetic variation.</title>
        <authorList>
            <person name="Nielsen H.B."/>
            <person name="Almeida M."/>
            <person name="Juncker A.S."/>
            <person name="Rasmussen S."/>
            <person name="Li J."/>
            <person name="Sunagawa S."/>
            <person name="Plichta D."/>
            <person name="Gautier L."/>
            <person name="Le Chatelier E."/>
            <person name="Peletier E."/>
            <person name="Bonde I."/>
            <person name="Nielsen T."/>
            <person name="Manichanh C."/>
            <person name="Arumugam M."/>
            <person name="Batto J."/>
            <person name="Santos M.B.Q.D."/>
            <person name="Blom N."/>
            <person name="Borruel N."/>
            <person name="Burgdorf K.S."/>
            <person name="Boumezbeur F."/>
            <person name="Casellas F."/>
            <person name="Dore J."/>
            <person name="Guarner F."/>
            <person name="Hansen T."/>
            <person name="Hildebrand F."/>
            <person name="Kaas R.S."/>
            <person name="Kennedy S."/>
            <person name="Kristiansen K."/>
            <person name="Kultima J.R."/>
            <person name="Leonard P."/>
            <person name="Levenez F."/>
            <person name="Lund O."/>
            <person name="Moumen B."/>
            <person name="Le Paslier D."/>
            <person name="Pons N."/>
            <person name="Pedersen O."/>
            <person name="Prifti E."/>
            <person name="Qin J."/>
            <person name="Raes J."/>
            <person name="Tap J."/>
            <person name="Tims S."/>
            <person name="Ussery D.W."/>
            <person name="Yamada T."/>
            <person name="MetaHit consortium"/>
            <person name="Renault P."/>
            <person name="Sicheritz-Ponten T."/>
            <person name="Bork P."/>
            <person name="Wang J."/>
            <person name="Brunak S."/>
            <person name="Ehrlich S.D."/>
        </authorList>
    </citation>
    <scope>NUCLEOTIDE SEQUENCE [LARGE SCALE GENOMIC DNA]</scope>
</reference>
<protein>
    <submittedName>
        <fullName evidence="1">Uncharacterized protein</fullName>
    </submittedName>
</protein>
<organism evidence="1">
    <name type="scientific">Megasphaera elsdenii CAG:570</name>
    <dbReference type="NCBI Taxonomy" id="1263087"/>
    <lineage>
        <taxon>Bacteria</taxon>
        <taxon>Bacillati</taxon>
        <taxon>Bacillota</taxon>
        <taxon>Negativicutes</taxon>
        <taxon>Veillonellales</taxon>
        <taxon>Veillonellaceae</taxon>
        <taxon>Megasphaera</taxon>
    </lineage>
</organism>
<comment type="caution">
    <text evidence="1">The sequence shown here is derived from an EMBL/GenBank/DDBJ whole genome shotgun (WGS) entry which is preliminary data.</text>
</comment>
<dbReference type="AlphaFoldDB" id="R7MV15"/>
<accession>R7MV15</accession>
<proteinExistence type="predicted"/>
<dbReference type="EMBL" id="CBKE010000075">
    <property type="protein sequence ID" value="CDF04415.1"/>
    <property type="molecule type" value="Genomic_DNA"/>
</dbReference>
<evidence type="ECO:0000313" key="1">
    <source>
        <dbReference type="EMBL" id="CDF04415.1"/>
    </source>
</evidence>